<gene>
    <name evidence="1" type="ORF">FP2_16600</name>
</gene>
<dbReference type="HOGENOM" id="CLU_887808_0_0_9"/>
<proteinExistence type="predicted"/>
<protein>
    <submittedName>
        <fullName evidence="1">Uncharacterized protein</fullName>
    </submittedName>
</protein>
<dbReference type="STRING" id="718252.FP2_16600"/>
<dbReference type="Proteomes" id="UP000008804">
    <property type="component" value="Chromosome"/>
</dbReference>
<evidence type="ECO:0000313" key="1">
    <source>
        <dbReference type="EMBL" id="CBK99122.1"/>
    </source>
</evidence>
<dbReference type="PATRIC" id="fig|718252.3.peg.3029"/>
<dbReference type="AlphaFoldDB" id="D4JYM3"/>
<reference evidence="1 2" key="2">
    <citation type="submission" date="2010-03" db="EMBL/GenBank/DDBJ databases">
        <authorList>
            <person name="Pajon A."/>
        </authorList>
    </citation>
    <scope>NUCLEOTIDE SEQUENCE [LARGE SCALE GENOMIC DNA]</scope>
    <source>
        <strain evidence="2">L2-6</strain>
    </source>
</reference>
<organism evidence="1 2">
    <name type="scientific">Faecalibacterium prausnitzii L2-6</name>
    <dbReference type="NCBI Taxonomy" id="718252"/>
    <lineage>
        <taxon>Bacteria</taxon>
        <taxon>Bacillati</taxon>
        <taxon>Bacillota</taxon>
        <taxon>Clostridia</taxon>
        <taxon>Eubacteriales</taxon>
        <taxon>Oscillospiraceae</taxon>
        <taxon>Faecalibacterium</taxon>
    </lineage>
</organism>
<reference evidence="1 2" key="1">
    <citation type="submission" date="2010-03" db="EMBL/GenBank/DDBJ databases">
        <title>The genome sequence of Faecalibacterium prausnitzii L2/6.</title>
        <authorList>
            <consortium name="metaHIT consortium -- http://www.metahit.eu/"/>
            <person name="Pajon A."/>
            <person name="Turner K."/>
            <person name="Parkhill J."/>
            <person name="Duncan S."/>
            <person name="Flint H."/>
        </authorList>
    </citation>
    <scope>NUCLEOTIDE SEQUENCE [LARGE SCALE GENOMIC DNA]</scope>
    <source>
        <strain evidence="2">L2-6</strain>
    </source>
</reference>
<keyword evidence="2" id="KW-1185">Reference proteome</keyword>
<evidence type="ECO:0000313" key="2">
    <source>
        <dbReference type="Proteomes" id="UP000008804"/>
    </source>
</evidence>
<dbReference type="KEGG" id="fpr:FP2_16600"/>
<dbReference type="BioCyc" id="FPRA718252:G1375-1413-MONOMER"/>
<dbReference type="EMBL" id="FP929045">
    <property type="protein sequence ID" value="CBK99122.1"/>
    <property type="molecule type" value="Genomic_DNA"/>
</dbReference>
<name>D4JYM3_9FIRM</name>
<accession>D4JYM3</accession>
<dbReference type="RefSeq" id="WP_015564778.1">
    <property type="nucleotide sequence ID" value="NC_021042.1"/>
</dbReference>
<sequence>MTNKQIIRAAAERLDPATLHQIAAVHHTPEEIAAVAASCKIVDKDGNEKPATAADIEIMFAADELHTFDYWKKEGKSVKKGEKALLECYLWKYTTKPSKEQREKAAAEGKEAAPDPHYYPTKSHLFSCLQVESSKPAPQARFKSTAEIIAYNKQLAAERKAAKEAAAKAAAAKAAAEAARPAPIVVEEHHELPELVHVEPLPTKPAPKKSRTTKKPAAVAVDMEELEPVFEKWYSNFYRTHDDNDSKEYREAVKTFDQKSKNDPEFSSIVQQFTNHRCDFISSDREAAAFVMALDELSHKRNAPEMVPSVQQLDFESIAANLLA</sequence>